<dbReference type="InterPro" id="IPR017938">
    <property type="entry name" value="Riboflavin_synthase-like_b-brl"/>
</dbReference>
<dbReference type="PIRSF" id="PIRSF000207">
    <property type="entry name" value="SiR-FP_CysJ"/>
    <property type="match status" value="1"/>
</dbReference>
<evidence type="ECO:0000256" key="9">
    <source>
        <dbReference type="ARBA" id="ARBA00023192"/>
    </source>
</evidence>
<dbReference type="GO" id="GO:0050660">
    <property type="term" value="F:flavin adenine dinucleotide binding"/>
    <property type="evidence" value="ECO:0007669"/>
    <property type="project" value="InterPro"/>
</dbReference>
<evidence type="ECO:0000256" key="11">
    <source>
        <dbReference type="PIRNR" id="PIRNR000207"/>
    </source>
</evidence>
<dbReference type="CDD" id="cd06199">
    <property type="entry name" value="SiR"/>
    <property type="match status" value="1"/>
</dbReference>
<dbReference type="InterPro" id="IPR017927">
    <property type="entry name" value="FAD-bd_FR_type"/>
</dbReference>
<dbReference type="Gene3D" id="3.40.50.360">
    <property type="match status" value="1"/>
</dbReference>
<dbReference type="GO" id="GO:0010181">
    <property type="term" value="F:FMN binding"/>
    <property type="evidence" value="ECO:0007669"/>
    <property type="project" value="InterPro"/>
</dbReference>
<keyword evidence="7 11" id="KW-0249">Electron transport</keyword>
<keyword evidence="1 11" id="KW-0813">Transport</keyword>
<dbReference type="PANTHER" id="PTHR19384:SF128">
    <property type="entry name" value="NADPH OXIDOREDUCTASE A"/>
    <property type="match status" value="1"/>
</dbReference>
<reference evidence="15 17" key="1">
    <citation type="submission" date="2015-12" db="EMBL/GenBank/DDBJ databases">
        <title>Intraspecies pangenome expansion in the marine bacterium Alteromonas.</title>
        <authorList>
            <person name="Lopez-Perez M."/>
            <person name="Rodriguez-Valera F."/>
        </authorList>
    </citation>
    <scope>NUCLEOTIDE SEQUENCE [LARGE SCALE GENOMIC DNA]</scope>
    <source>
        <strain evidence="15 17">LMG 21861</strain>
    </source>
</reference>
<dbReference type="GO" id="GO:0005829">
    <property type="term" value="C:cytosol"/>
    <property type="evidence" value="ECO:0007669"/>
    <property type="project" value="TreeGrafter"/>
</dbReference>
<feature type="domain" description="Flavodoxin-like" evidence="13">
    <location>
        <begin position="71"/>
        <end position="209"/>
    </location>
</feature>
<dbReference type="AlphaFoldDB" id="A0AAW7Z5K8"/>
<dbReference type="GeneID" id="83259551"/>
<evidence type="ECO:0000256" key="4">
    <source>
        <dbReference type="ARBA" id="ARBA00022643"/>
    </source>
</evidence>
<feature type="binding site" evidence="12">
    <location>
        <begin position="413"/>
        <end position="415"/>
    </location>
    <ligand>
        <name>FAD</name>
        <dbReference type="ChEBI" id="CHEBI:57692"/>
    </ligand>
</feature>
<dbReference type="InterPro" id="IPR003097">
    <property type="entry name" value="CysJ-like_FAD-binding"/>
</dbReference>
<evidence type="ECO:0000256" key="6">
    <source>
        <dbReference type="ARBA" id="ARBA00022857"/>
    </source>
</evidence>
<keyword evidence="17" id="KW-1185">Reference proteome</keyword>
<dbReference type="InterPro" id="IPR001433">
    <property type="entry name" value="OxRdtase_FAD/NAD-bd"/>
</dbReference>
<dbReference type="InterPro" id="IPR039261">
    <property type="entry name" value="FNR_nucleotide-bd"/>
</dbReference>
<reference evidence="16" key="2">
    <citation type="submission" date="2023-07" db="EMBL/GenBank/DDBJ databases">
        <title>Genome content predicts the carbon catabolic preferences of heterotrophic bacteria.</title>
        <authorList>
            <person name="Gralka M."/>
        </authorList>
    </citation>
    <scope>NUCLEOTIDE SEQUENCE</scope>
    <source>
        <strain evidence="16">F2M12</strain>
    </source>
</reference>
<name>A0AAW7Z5K8_9ALTE</name>
<feature type="binding site" evidence="12">
    <location>
        <begin position="428"/>
        <end position="431"/>
    </location>
    <ligand>
        <name>FAD</name>
        <dbReference type="ChEBI" id="CHEBI:57692"/>
    </ligand>
</feature>
<evidence type="ECO:0000256" key="2">
    <source>
        <dbReference type="ARBA" id="ARBA00022605"/>
    </source>
</evidence>
<dbReference type="GO" id="GO:0004783">
    <property type="term" value="F:sulfite reductase (NADPH) activity"/>
    <property type="evidence" value="ECO:0007669"/>
    <property type="project" value="UniProtKB-EC"/>
</dbReference>
<dbReference type="InterPro" id="IPR008254">
    <property type="entry name" value="Flavodoxin/NO_synth"/>
</dbReference>
<evidence type="ECO:0000259" key="13">
    <source>
        <dbReference type="PROSITE" id="PS50902"/>
    </source>
</evidence>
<comment type="cofactor">
    <cofactor evidence="11 12">
        <name>FMN</name>
        <dbReference type="ChEBI" id="CHEBI:58210"/>
    </cofactor>
    <text evidence="11 12">Binds 1 FMN per subunit.</text>
</comment>
<evidence type="ECO:0000256" key="5">
    <source>
        <dbReference type="ARBA" id="ARBA00022827"/>
    </source>
</evidence>
<feature type="binding site" evidence="12">
    <location>
        <position position="419"/>
    </location>
    <ligand>
        <name>FAD</name>
        <dbReference type="ChEBI" id="CHEBI:57692"/>
    </ligand>
</feature>
<feature type="binding site" evidence="12">
    <location>
        <begin position="528"/>
        <end position="529"/>
    </location>
    <ligand>
        <name>NADP(+)</name>
        <dbReference type="ChEBI" id="CHEBI:58349"/>
    </ligand>
</feature>
<proteinExistence type="predicted"/>
<dbReference type="PROSITE" id="PS50902">
    <property type="entry name" value="FLAVODOXIN_LIKE"/>
    <property type="match status" value="1"/>
</dbReference>
<dbReference type="NCBIfam" id="TIGR01931">
    <property type="entry name" value="cysJ"/>
    <property type="match status" value="1"/>
</dbReference>
<accession>A0AAW7Z5K8</accession>
<dbReference type="Pfam" id="PF00258">
    <property type="entry name" value="Flavodoxin_1"/>
    <property type="match status" value="1"/>
</dbReference>
<dbReference type="InterPro" id="IPR029039">
    <property type="entry name" value="Flavoprotein-like_sf"/>
</dbReference>
<feature type="binding site" evidence="12">
    <location>
        <position position="331"/>
    </location>
    <ligand>
        <name>FAD</name>
        <dbReference type="ChEBI" id="CHEBI:57692"/>
    </ligand>
</feature>
<evidence type="ECO:0000313" key="17">
    <source>
        <dbReference type="Proteomes" id="UP000056750"/>
    </source>
</evidence>
<dbReference type="EC" id="1.8.1.2" evidence="11"/>
<comment type="catalytic activity">
    <reaction evidence="10 11">
        <text>hydrogen sulfide + 3 NADP(+) + 3 H2O = sulfite + 3 NADPH + 4 H(+)</text>
        <dbReference type="Rhea" id="RHEA:13801"/>
        <dbReference type="ChEBI" id="CHEBI:15377"/>
        <dbReference type="ChEBI" id="CHEBI:15378"/>
        <dbReference type="ChEBI" id="CHEBI:17359"/>
        <dbReference type="ChEBI" id="CHEBI:29919"/>
        <dbReference type="ChEBI" id="CHEBI:57783"/>
        <dbReference type="ChEBI" id="CHEBI:58349"/>
        <dbReference type="EC" id="1.8.1.2"/>
    </reaction>
</comment>
<dbReference type="Pfam" id="PF00667">
    <property type="entry name" value="FAD_binding_1"/>
    <property type="match status" value="1"/>
</dbReference>
<feature type="binding site" evidence="12">
    <location>
        <begin position="124"/>
        <end position="127"/>
    </location>
    <ligand>
        <name>FMN</name>
        <dbReference type="ChEBI" id="CHEBI:58210"/>
    </ligand>
</feature>
<evidence type="ECO:0000256" key="12">
    <source>
        <dbReference type="PIRSR" id="PIRSR000207-1"/>
    </source>
</evidence>
<dbReference type="Gene3D" id="3.40.50.80">
    <property type="entry name" value="Nucleotide-binding domain of ferredoxin-NADP reductase (FNR) module"/>
    <property type="match status" value="1"/>
</dbReference>
<dbReference type="EMBL" id="JAUOQI010000011">
    <property type="protein sequence ID" value="MDO6578718.1"/>
    <property type="molecule type" value="Genomic_DNA"/>
</dbReference>
<dbReference type="Gene3D" id="1.20.990.10">
    <property type="entry name" value="NADPH-cytochrome p450 Reductase, Chain A, domain 3"/>
    <property type="match status" value="1"/>
</dbReference>
<evidence type="ECO:0000313" key="18">
    <source>
        <dbReference type="Proteomes" id="UP001170717"/>
    </source>
</evidence>
<keyword evidence="5 11" id="KW-0274">FAD</keyword>
<keyword evidence="4 11" id="KW-0288">FMN</keyword>
<dbReference type="InterPro" id="IPR001709">
    <property type="entry name" value="Flavoprot_Pyr_Nucl_cyt_Rdtase"/>
</dbReference>
<feature type="binding site" evidence="12">
    <location>
        <position position="570"/>
    </location>
    <ligand>
        <name>NADP(+)</name>
        <dbReference type="ChEBI" id="CHEBI:58349"/>
    </ligand>
</feature>
<dbReference type="InterPro" id="IPR001094">
    <property type="entry name" value="Flavdoxin-like"/>
</dbReference>
<dbReference type="Pfam" id="PF00175">
    <property type="entry name" value="NAD_binding_1"/>
    <property type="match status" value="1"/>
</dbReference>
<organism evidence="16 18">
    <name type="scientific">Alteromonas stellipolaris</name>
    <dbReference type="NCBI Taxonomy" id="233316"/>
    <lineage>
        <taxon>Bacteria</taxon>
        <taxon>Pseudomonadati</taxon>
        <taxon>Pseudomonadota</taxon>
        <taxon>Gammaproteobacteria</taxon>
        <taxon>Alteromonadales</taxon>
        <taxon>Alteromonadaceae</taxon>
        <taxon>Alteromonas/Salinimonas group</taxon>
        <taxon>Alteromonas</taxon>
    </lineage>
</organism>
<dbReference type="Gene3D" id="2.40.30.10">
    <property type="entry name" value="Translation factors"/>
    <property type="match status" value="1"/>
</dbReference>
<keyword evidence="6 11" id="KW-0521">NADP</keyword>
<evidence type="ECO:0000313" key="15">
    <source>
        <dbReference type="EMBL" id="AMJ75668.1"/>
    </source>
</evidence>
<dbReference type="KEGG" id="asq:AVL57_17905"/>
<feature type="binding site" evidence="12">
    <location>
        <begin position="77"/>
        <end position="82"/>
    </location>
    <ligand>
        <name>FMN</name>
        <dbReference type="ChEBI" id="CHEBI:58210"/>
    </ligand>
</feature>
<evidence type="ECO:0000256" key="3">
    <source>
        <dbReference type="ARBA" id="ARBA00022630"/>
    </source>
</evidence>
<gene>
    <name evidence="15" type="ORF">AVL57_17905</name>
    <name evidence="16" type="ORF">Q4527_15040</name>
</gene>
<dbReference type="SUPFAM" id="SSF63380">
    <property type="entry name" value="Riboflavin synthase domain-like"/>
    <property type="match status" value="1"/>
</dbReference>
<keyword evidence="2 11" id="KW-0028">Amino-acid biosynthesis</keyword>
<evidence type="ECO:0000256" key="1">
    <source>
        <dbReference type="ARBA" id="ARBA00022448"/>
    </source>
</evidence>
<dbReference type="FunFam" id="3.40.50.80:FF:000001">
    <property type="entry name" value="NADPH--cytochrome P450 reductase 1"/>
    <property type="match status" value="1"/>
</dbReference>
<feature type="binding site" evidence="12">
    <location>
        <position position="608"/>
    </location>
    <ligand>
        <name>FAD</name>
        <dbReference type="ChEBI" id="CHEBI:57692"/>
    </ligand>
</feature>
<dbReference type="GO" id="GO:0019344">
    <property type="term" value="P:cysteine biosynthetic process"/>
    <property type="evidence" value="ECO:0007669"/>
    <property type="project" value="UniProtKB-KW"/>
</dbReference>
<dbReference type="Proteomes" id="UP001170717">
    <property type="component" value="Unassembled WGS sequence"/>
</dbReference>
<keyword evidence="8 11" id="KW-0560">Oxidoreductase</keyword>
<comment type="pathway">
    <text evidence="11">Sulfur metabolism; hydrogen sulfide biosynthesis; hydrogen sulfide from sulfite (NADPH route): step 1/1.</text>
</comment>
<evidence type="ECO:0000256" key="10">
    <source>
        <dbReference type="ARBA" id="ARBA00052219"/>
    </source>
</evidence>
<sequence>MSQQSNNPSATGAVLNEQQFNAITQAISGLNRDQLTWISGYAAGMAAAQGGAVAPTATGAVAPAQTDAPTLTILFGSQTGNAKGVAQQCQAKAEEAGFNSKLVSMADYKPRSLKAETHVALFVSTHGEGDAPDDAIELHEFVSGKKAPKLTNTKYAVLGLGDSSYEFFCQTGKDFDERLGKLGGTELVARADCDVDYEAQAESWLNDLIASLKNDFSAAAPTAQAVQTGSAVQGAPEQAYTKKAPFTATLLDAQKITGRDSVKDIRHIEISLEDSGITYKAGDALGVWFKNAPSLVDAFIDTLSLDGDAEVKVADATLTLREALSSKLELTLSYPNFIKAYQAATGSESLAAMMEDKAKLRTYMAERQLIDIVRDHPGSLTAQQLVEAFRPLTPRLYSIASSQTEVEDEVHLTVAHVDYEAFGHRHQGGASGFLCEYLEENGEVDVFVENNDHFRLPDDANTPVIMVGPGTGIAPFRAFMQERDAQDAQGKNWLFFGNPHFTQDFLYQVEWQGYVKDGLLDKITLAFSRDQEEKVYVQHRLLEHGKEVYEWLQQGAHFYVCGDAMYMAKDVENALISIVQQYGEKSEADAKAYLVELRKAKRYQKDVY</sequence>
<dbReference type="PANTHER" id="PTHR19384">
    <property type="entry name" value="NITRIC OXIDE SYNTHASE-RELATED"/>
    <property type="match status" value="1"/>
</dbReference>
<dbReference type="RefSeq" id="WP_057789412.1">
    <property type="nucleotide sequence ID" value="NZ_CANLMS010000010.1"/>
</dbReference>
<keyword evidence="3 11" id="KW-0285">Flavoprotein</keyword>
<dbReference type="PRINTS" id="PR00371">
    <property type="entry name" value="FPNCR"/>
</dbReference>
<evidence type="ECO:0000256" key="8">
    <source>
        <dbReference type="ARBA" id="ARBA00023002"/>
    </source>
</evidence>
<evidence type="ECO:0000313" key="16">
    <source>
        <dbReference type="EMBL" id="MDO6578718.1"/>
    </source>
</evidence>
<dbReference type="InterPro" id="IPR023173">
    <property type="entry name" value="NADPH_Cyt_P450_Rdtase_alpha"/>
</dbReference>
<dbReference type="EMBL" id="CP013926">
    <property type="protein sequence ID" value="AMJ75668.1"/>
    <property type="molecule type" value="Genomic_DNA"/>
</dbReference>
<feature type="binding site" evidence="12">
    <location>
        <begin position="160"/>
        <end position="169"/>
    </location>
    <ligand>
        <name>FMN</name>
        <dbReference type="ChEBI" id="CHEBI:58210"/>
    </ligand>
</feature>
<evidence type="ECO:0000259" key="14">
    <source>
        <dbReference type="PROSITE" id="PS51384"/>
    </source>
</evidence>
<dbReference type="PROSITE" id="PS51384">
    <property type="entry name" value="FAD_FR"/>
    <property type="match status" value="1"/>
</dbReference>
<dbReference type="InterPro" id="IPR010199">
    <property type="entry name" value="CysJ"/>
</dbReference>
<feature type="binding site" evidence="12">
    <location>
        <begin position="534"/>
        <end position="538"/>
    </location>
    <ligand>
        <name>NADP(+)</name>
        <dbReference type="ChEBI" id="CHEBI:58349"/>
    </ligand>
</feature>
<keyword evidence="9 11" id="KW-0198">Cysteine biosynthesis</keyword>
<feature type="binding site" evidence="12">
    <location>
        <begin position="395"/>
        <end position="398"/>
    </location>
    <ligand>
        <name>FAD</name>
        <dbReference type="ChEBI" id="CHEBI:57692"/>
    </ligand>
</feature>
<dbReference type="PRINTS" id="PR00369">
    <property type="entry name" value="FLAVODOXIN"/>
</dbReference>
<dbReference type="SUPFAM" id="SSF52218">
    <property type="entry name" value="Flavoproteins"/>
    <property type="match status" value="1"/>
</dbReference>
<comment type="subunit">
    <text evidence="11">Alpha(8)-beta(8). The alpha component is a flavoprotein, the beta component is a hemoprotein.</text>
</comment>
<dbReference type="Proteomes" id="UP000056750">
    <property type="component" value="Chromosome"/>
</dbReference>
<feature type="domain" description="FAD-binding FR-type" evidence="14">
    <location>
        <begin position="243"/>
        <end position="457"/>
    </location>
</feature>
<dbReference type="SUPFAM" id="SSF52343">
    <property type="entry name" value="Ferredoxin reductase-like, C-terminal NADP-linked domain"/>
    <property type="match status" value="1"/>
</dbReference>
<protein>
    <recommendedName>
        <fullName evidence="11">Sulfite reductase [NADPH] flavoprotein alpha-component</fullName>
        <shortName evidence="11">SiR-FP</shortName>
        <ecNumber evidence="11">1.8.1.2</ecNumber>
    </recommendedName>
</protein>
<comment type="cofactor">
    <cofactor evidence="11 12">
        <name>FAD</name>
        <dbReference type="ChEBI" id="CHEBI:57692"/>
    </cofactor>
    <text evidence="11 12">Binds 1 FAD per subunit.</text>
</comment>
<comment type="function">
    <text evidence="11">Component of the sulfite reductase complex that catalyzes the 6-electron reduction of sulfite to sulfide. This is one of several activities required for the biosynthesis of L-cysteine from sulfate. The flavoprotein component catalyzes the electron flow from NADPH -&gt; FAD -&gt; FMN to the hemoprotein component.</text>
</comment>
<evidence type="ECO:0000256" key="7">
    <source>
        <dbReference type="ARBA" id="ARBA00022982"/>
    </source>
</evidence>
<feature type="binding site" evidence="12">
    <location>
        <position position="365"/>
    </location>
    <ligand>
        <name>FAD</name>
        <dbReference type="ChEBI" id="CHEBI:57692"/>
    </ligand>
</feature>